<dbReference type="EMBL" id="CAJMWV010003015">
    <property type="protein sequence ID" value="CAE6474445.1"/>
    <property type="molecule type" value="Genomic_DNA"/>
</dbReference>
<evidence type="ECO:0000256" key="5">
    <source>
        <dbReference type="PROSITE-ProRule" id="PRU00560"/>
    </source>
</evidence>
<dbReference type="SUPFAM" id="SSF52540">
    <property type="entry name" value="P-loop containing nucleoside triphosphate hydrolases"/>
    <property type="match status" value="1"/>
</dbReference>
<dbReference type="InterPro" id="IPR039904">
    <property type="entry name" value="TRANK1"/>
</dbReference>
<gene>
    <name evidence="7" type="ORF">RDB_LOCUS90648</name>
</gene>
<dbReference type="GO" id="GO:0004386">
    <property type="term" value="F:helicase activity"/>
    <property type="evidence" value="ECO:0007669"/>
    <property type="project" value="UniProtKB-UniRule"/>
</dbReference>
<proteinExistence type="predicted"/>
<dbReference type="Proteomes" id="UP000663831">
    <property type="component" value="Unassembled WGS sequence"/>
</dbReference>
<reference evidence="7" key="1">
    <citation type="submission" date="2021-01" db="EMBL/GenBank/DDBJ databases">
        <authorList>
            <person name="Kaushik A."/>
        </authorList>
    </citation>
    <scope>NUCLEOTIDE SEQUENCE</scope>
    <source>
        <strain evidence="7">AG3-1AP</strain>
    </source>
</reference>
<dbReference type="Gene3D" id="3.40.50.300">
    <property type="entry name" value="P-loop containing nucleotide triphosphate hydrolases"/>
    <property type="match status" value="2"/>
</dbReference>
<dbReference type="InterPro" id="IPR027417">
    <property type="entry name" value="P-loop_NTPase"/>
</dbReference>
<dbReference type="PANTHER" id="PTHR21529">
    <property type="entry name" value="MAMMARY TURMOR VIRUS RECEPTOR HOMOLOG 1, 2 MTVR1, 2"/>
    <property type="match status" value="1"/>
</dbReference>
<dbReference type="PANTHER" id="PTHR21529:SF4">
    <property type="entry name" value="TPR AND ANKYRIN REPEAT-CONTAINING PROTEIN 1"/>
    <property type="match status" value="1"/>
</dbReference>
<dbReference type="PROSITE" id="PS51198">
    <property type="entry name" value="UVRD_HELICASE_ATP_BIND"/>
    <property type="match status" value="1"/>
</dbReference>
<dbReference type="Pfam" id="PF13361">
    <property type="entry name" value="UvrD_C"/>
    <property type="match status" value="1"/>
</dbReference>
<feature type="binding site" evidence="5">
    <location>
        <begin position="73"/>
        <end position="80"/>
    </location>
    <ligand>
        <name>ATP</name>
        <dbReference type="ChEBI" id="CHEBI:30616"/>
    </ligand>
</feature>
<evidence type="ECO:0000313" key="7">
    <source>
        <dbReference type="EMBL" id="CAE6474445.1"/>
    </source>
</evidence>
<evidence type="ECO:0000256" key="1">
    <source>
        <dbReference type="ARBA" id="ARBA00022741"/>
    </source>
</evidence>
<protein>
    <recommendedName>
        <fullName evidence="6">UvrD-like helicase ATP-binding domain-containing protein</fullName>
    </recommendedName>
</protein>
<dbReference type="GO" id="GO:0005524">
    <property type="term" value="F:ATP binding"/>
    <property type="evidence" value="ECO:0007669"/>
    <property type="project" value="UniProtKB-UniRule"/>
</dbReference>
<keyword evidence="1 5" id="KW-0547">Nucleotide-binding</keyword>
<evidence type="ECO:0000256" key="2">
    <source>
        <dbReference type="ARBA" id="ARBA00022801"/>
    </source>
</evidence>
<dbReference type="InterPro" id="IPR014017">
    <property type="entry name" value="DNA_helicase_UvrD-like_C"/>
</dbReference>
<comment type="caution">
    <text evidence="7">The sequence shown here is derived from an EMBL/GenBank/DDBJ whole genome shotgun (WGS) entry which is preliminary data.</text>
</comment>
<evidence type="ECO:0000259" key="6">
    <source>
        <dbReference type="PROSITE" id="PS51198"/>
    </source>
</evidence>
<name>A0A8H3C9G6_9AGAM</name>
<keyword evidence="2 5" id="KW-0378">Hydrolase</keyword>
<accession>A0A8H3C9G6</accession>
<evidence type="ECO:0000256" key="3">
    <source>
        <dbReference type="ARBA" id="ARBA00022806"/>
    </source>
</evidence>
<keyword evidence="4 5" id="KW-0067">ATP-binding</keyword>
<feature type="domain" description="UvrD-like helicase ATP-binding" evidence="6">
    <location>
        <begin position="52"/>
        <end position="421"/>
    </location>
</feature>
<sequence length="1463" mass="165877">MFTHEPVYLLDNYDGKSKDQNQAAAAAGFERYFPVNKALYNSILANVEVNLPIVLDPVERAILRNDKASIVIGRSGTGKTTALVYKLRAIHLQAQGSTIRQMVVTRSRVLAKHIEATFRSLNESASIASKTPTELTAMAQQYQQQSDPALIEFDNELDLREDLPSRFSHLEDSHFPLFVSFDKLCSLLEGDLLAHERSQKLYKISVRHDNVINYKKFQFEYWPKFNRTHKHGLESAFVYSEIMGVIKGSSKAMESPDGFLSRDQYLGGAARQSLNRVDERLGEKIYSIFEHYRKLRGERYERDPADRTRSLLKFLGNNEAGPSQSQLSETYSPNGLVDFLYVDEVQDNLMSDVHLLRSLCANVRNTYWGGDTAQTIVAGSAFRIRDLGVYLFNEGMPVGTHQSTSSPVYSRFDLVGNFRSHTGIVNCAASVIKVIFKLFPASLDHMDNETARWKGPPPVAFRDAGPDISSFEQFLLRSSPGSNASFGAQQAIIVRSESIAEDLNSKLAELCPILSIADCKGLEFDDVLLYNFFSSSETPDAWDFVHGVPLKSHRNARDSVPPPSLCSELKLLYVAITRARKRCWIWDHGHVHDAMQLFWLSQGLITVASISEMNDWGSAVSTSKEWIEKGQEYFANAMYRLAASCFNRGGHALKAKIASSYHQMSRAKGHMLRGDTRESRSGLRQAAKALDQCAADEKTAGQTQSARHLRFHAATCLELAHEIREAALMFVKAGHHERAIRSLFGQGLMGDGVRILLAHRRKLDNAIEQELLNYSRSYYFSKFEYSFLPPLFDHNLDEELSYARKNNFRLQLKHLLEQNERFYELALVHLEERTLADALDCFSKDFTKYDRTISLSEGASVVFGYAENVFGLEAKKSIESLKKLRAMLDKLKLHESALQPRYKKELSLFYRLLDRHRFVDTTWVDEWDPDNQDEKVRKIMLLHLSLDNLNRNIGHASTPSLRNHLAVLRTYNSFIAPIIEASNPSRLLAAQRLLAFKPAQSDLYINTQFIVSEESVIYECSKQHRVPIQRSTYGDLLFPAIWVDKLVKDGLREPLDRQLRLIYEKLYCSGQLSSICRLITDRLQPPKLISASHIEYQSRLETISLAMSSISPICHIPLEGTQTGKSSILQLWIQRLFDIVNPGSGALEEIDLTQMLDSQSIMCDVQACIEAYMVPIHSEAASNMDFSSLVIGYSLATHFKTQSSTTGRFKATTVAIPNSDSLKQHDDPPIYQPSINDQLSSFFDWSDPNGLTHATHIISTILAVPTDPLDATHLIHFVEWVTRDMIYHNRNKLSNQEGVSRLILPMSWARRLAKQYRSRSTVRDTSSLPNFLESIVLLSDGLRYDKRRNWLVGDKSLQSRSNDIFNLRLCWCIALLLVNARHPVGFADPVMSSLIHLAGDKYGRALQTPWQRFSLVFDRETCIQALRETFSHEPIGCFLTKEAAGNLHWCNHPEITTVASSDW</sequence>
<dbReference type="InterPro" id="IPR014016">
    <property type="entry name" value="UvrD-like_ATP-bd"/>
</dbReference>
<evidence type="ECO:0000256" key="4">
    <source>
        <dbReference type="ARBA" id="ARBA00022840"/>
    </source>
</evidence>
<evidence type="ECO:0000313" key="8">
    <source>
        <dbReference type="Proteomes" id="UP000663831"/>
    </source>
</evidence>
<organism evidence="7 8">
    <name type="scientific">Rhizoctonia solani</name>
    <dbReference type="NCBI Taxonomy" id="456999"/>
    <lineage>
        <taxon>Eukaryota</taxon>
        <taxon>Fungi</taxon>
        <taxon>Dikarya</taxon>
        <taxon>Basidiomycota</taxon>
        <taxon>Agaricomycotina</taxon>
        <taxon>Agaricomycetes</taxon>
        <taxon>Cantharellales</taxon>
        <taxon>Ceratobasidiaceae</taxon>
        <taxon>Rhizoctonia</taxon>
    </lineage>
</organism>
<keyword evidence="3 5" id="KW-0347">Helicase</keyword>
<dbReference type="GO" id="GO:0016787">
    <property type="term" value="F:hydrolase activity"/>
    <property type="evidence" value="ECO:0007669"/>
    <property type="project" value="UniProtKB-UniRule"/>
</dbReference>